<dbReference type="Gene3D" id="3.20.20.80">
    <property type="entry name" value="Glycosidases"/>
    <property type="match status" value="1"/>
</dbReference>
<dbReference type="EC" id="3.2.1.17" evidence="4"/>
<evidence type="ECO:0000256" key="2">
    <source>
        <dbReference type="ARBA" id="ARBA00004613"/>
    </source>
</evidence>
<keyword evidence="7" id="KW-0081">Bacteriolytic enzyme</keyword>
<reference evidence="14 15" key="1">
    <citation type="submission" date="2016-10" db="EMBL/GenBank/DDBJ databases">
        <authorList>
            <person name="de Groot N.N."/>
        </authorList>
    </citation>
    <scope>NUCLEOTIDE SEQUENCE [LARGE SCALE GENOMIC DNA]</scope>
    <source>
        <strain evidence="15">P4-7,KCTC 19426,CECT 7604</strain>
    </source>
</reference>
<comment type="function">
    <text evidence="11">This enzyme has both lysozyme (acetylmuramidase) and diacetylmuramidase activities.</text>
</comment>
<evidence type="ECO:0000256" key="9">
    <source>
        <dbReference type="ARBA" id="ARBA00023157"/>
    </source>
</evidence>
<dbReference type="EMBL" id="LT629710">
    <property type="protein sequence ID" value="SDP17995.1"/>
    <property type="molecule type" value="Genomic_DNA"/>
</dbReference>
<dbReference type="GO" id="GO:0016052">
    <property type="term" value="P:carbohydrate catabolic process"/>
    <property type="evidence" value="ECO:0007669"/>
    <property type="project" value="TreeGrafter"/>
</dbReference>
<keyword evidence="10" id="KW-0326">Glycosidase</keyword>
<keyword evidence="8" id="KW-0378">Hydrolase</keyword>
<keyword evidence="15" id="KW-1185">Reference proteome</keyword>
<dbReference type="SUPFAM" id="SSF51445">
    <property type="entry name" value="(Trans)glycosidases"/>
    <property type="match status" value="1"/>
</dbReference>
<protein>
    <recommendedName>
        <fullName evidence="4">lysozyme</fullName>
        <ecNumber evidence="4">3.2.1.17</ecNumber>
    </recommendedName>
</protein>
<dbReference type="GO" id="GO:0003796">
    <property type="term" value="F:lysozyme activity"/>
    <property type="evidence" value="ECO:0007669"/>
    <property type="project" value="UniProtKB-EC"/>
</dbReference>
<evidence type="ECO:0000256" key="4">
    <source>
        <dbReference type="ARBA" id="ARBA00012732"/>
    </source>
</evidence>
<dbReference type="Gene3D" id="2.80.10.50">
    <property type="match status" value="1"/>
</dbReference>
<dbReference type="CDD" id="cd00257">
    <property type="entry name" value="beta-trefoil_FSCN-like"/>
    <property type="match status" value="1"/>
</dbReference>
<dbReference type="InterPro" id="IPR057232">
    <property type="entry name" value="DUF7910"/>
</dbReference>
<dbReference type="InterPro" id="IPR018077">
    <property type="entry name" value="Glyco_hydro_fam25_subgr"/>
</dbReference>
<evidence type="ECO:0000256" key="5">
    <source>
        <dbReference type="ARBA" id="ARBA00022525"/>
    </source>
</evidence>
<evidence type="ECO:0000256" key="3">
    <source>
        <dbReference type="ARBA" id="ARBA00010646"/>
    </source>
</evidence>
<dbReference type="AlphaFoldDB" id="A0A1H0QLS2"/>
<evidence type="ECO:0000256" key="1">
    <source>
        <dbReference type="ARBA" id="ARBA00000632"/>
    </source>
</evidence>
<dbReference type="GO" id="GO:0031640">
    <property type="term" value="P:killing of cells of another organism"/>
    <property type="evidence" value="ECO:0007669"/>
    <property type="project" value="UniProtKB-KW"/>
</dbReference>
<evidence type="ECO:0000256" key="7">
    <source>
        <dbReference type="ARBA" id="ARBA00022638"/>
    </source>
</evidence>
<evidence type="ECO:0000256" key="8">
    <source>
        <dbReference type="ARBA" id="ARBA00022801"/>
    </source>
</evidence>
<evidence type="ECO:0000256" key="6">
    <source>
        <dbReference type="ARBA" id="ARBA00022529"/>
    </source>
</evidence>
<dbReference type="SUPFAM" id="SSF50405">
    <property type="entry name" value="Actin-crosslinking proteins"/>
    <property type="match status" value="1"/>
</dbReference>
<dbReference type="GO" id="GO:0005576">
    <property type="term" value="C:extracellular region"/>
    <property type="evidence" value="ECO:0007669"/>
    <property type="project" value="UniProtKB-SubCell"/>
</dbReference>
<dbReference type="InterPro" id="IPR002053">
    <property type="entry name" value="Glyco_hydro_25"/>
</dbReference>
<evidence type="ECO:0000259" key="13">
    <source>
        <dbReference type="Pfam" id="PF25490"/>
    </source>
</evidence>
<dbReference type="InterPro" id="IPR017853">
    <property type="entry name" value="GH"/>
</dbReference>
<dbReference type="STRING" id="1090615.SAMN04515671_3140"/>
<evidence type="ECO:0000256" key="12">
    <source>
        <dbReference type="SAM" id="MobiDB-lite"/>
    </source>
</evidence>
<dbReference type="PANTHER" id="PTHR34135:SF2">
    <property type="entry name" value="LYSOZYME"/>
    <property type="match status" value="1"/>
</dbReference>
<dbReference type="Pfam" id="PF01183">
    <property type="entry name" value="Glyco_hydro_25"/>
    <property type="match status" value="1"/>
</dbReference>
<keyword evidence="9" id="KW-1015">Disulfide bond</keyword>
<evidence type="ECO:0000256" key="10">
    <source>
        <dbReference type="ARBA" id="ARBA00023295"/>
    </source>
</evidence>
<dbReference type="InterPro" id="IPR008999">
    <property type="entry name" value="Actin-crosslinking"/>
</dbReference>
<evidence type="ECO:0000313" key="14">
    <source>
        <dbReference type="EMBL" id="SDP17995.1"/>
    </source>
</evidence>
<dbReference type="GO" id="GO:0009253">
    <property type="term" value="P:peptidoglycan catabolic process"/>
    <property type="evidence" value="ECO:0007669"/>
    <property type="project" value="InterPro"/>
</dbReference>
<dbReference type="GO" id="GO:0042742">
    <property type="term" value="P:defense response to bacterium"/>
    <property type="evidence" value="ECO:0007669"/>
    <property type="project" value="UniProtKB-KW"/>
</dbReference>
<evidence type="ECO:0000256" key="11">
    <source>
        <dbReference type="ARBA" id="ARBA00055588"/>
    </source>
</evidence>
<organism evidence="14 15">
    <name type="scientific">Nakamurella panacisegetis</name>
    <dbReference type="NCBI Taxonomy" id="1090615"/>
    <lineage>
        <taxon>Bacteria</taxon>
        <taxon>Bacillati</taxon>
        <taxon>Actinomycetota</taxon>
        <taxon>Actinomycetes</taxon>
        <taxon>Nakamurellales</taxon>
        <taxon>Nakamurellaceae</taxon>
        <taxon>Nakamurella</taxon>
    </lineage>
</organism>
<keyword evidence="6" id="KW-0929">Antimicrobial</keyword>
<dbReference type="Pfam" id="PF25490">
    <property type="entry name" value="DUF7910"/>
    <property type="match status" value="1"/>
</dbReference>
<sequence>MLGSLYFGPGVANAAASWVHPASAVASTTVTPVGIDEQMERARTRFAANARTAHPGEPEVLSHPVLEGTRPGAGRSVNTGPLSRIPRTGALTTSGPTEPGVDVSGYQGNVFWSQVVAEGATFAYVKATEGTGYRSGYFAQQYNGSYSAGLERGAYHFAIPDNSTGATQADYFVANGGGWTADGRTLPGMLDIEYNPYGAECFGLTQSQMVNWLASFDFEYRTLTGRSPDIYTTTDWWTTCTGNSGAFAKESLSIANYSGSPYPLPASWGSYNFWQFADSGVFPGDQERFNGDHQALVSFADGVPIPPLQQTRVISLRAAVNGRFVTAESGGAAALIANRTAIGQWEQFDLISVGTTQVALRAHADNRFVCADRAGTVPLIANRTAVGLWETFTIVPQPDKTVALRAAVNGRYVTAELAGTRPLIANRTAVGAWEKFTIVSP</sequence>
<dbReference type="GO" id="GO:0016998">
    <property type="term" value="P:cell wall macromolecule catabolic process"/>
    <property type="evidence" value="ECO:0007669"/>
    <property type="project" value="InterPro"/>
</dbReference>
<dbReference type="Proteomes" id="UP000198741">
    <property type="component" value="Chromosome I"/>
</dbReference>
<accession>A0A1H0QLS2</accession>
<feature type="domain" description="DUF7910" evidence="13">
    <location>
        <begin position="314"/>
        <end position="405"/>
    </location>
</feature>
<dbReference type="PANTHER" id="PTHR34135">
    <property type="entry name" value="LYSOZYME"/>
    <property type="match status" value="1"/>
</dbReference>
<dbReference type="SMART" id="SM00641">
    <property type="entry name" value="Glyco_25"/>
    <property type="match status" value="1"/>
</dbReference>
<proteinExistence type="inferred from homology"/>
<comment type="subcellular location">
    <subcellularLocation>
        <location evidence="2">Secreted</location>
    </subcellularLocation>
</comment>
<dbReference type="PROSITE" id="PS51904">
    <property type="entry name" value="GLYCOSYL_HYDROL_F25_2"/>
    <property type="match status" value="1"/>
</dbReference>
<evidence type="ECO:0000313" key="15">
    <source>
        <dbReference type="Proteomes" id="UP000198741"/>
    </source>
</evidence>
<gene>
    <name evidence="14" type="ORF">SAMN04515671_3140</name>
</gene>
<comment type="catalytic activity">
    <reaction evidence="1">
        <text>Hydrolysis of (1-&gt;4)-beta-linkages between N-acetylmuramic acid and N-acetyl-D-glucosamine residues in a peptidoglycan and between N-acetyl-D-glucosamine residues in chitodextrins.</text>
        <dbReference type="EC" id="3.2.1.17"/>
    </reaction>
</comment>
<name>A0A1H0QLS2_9ACTN</name>
<dbReference type="FunFam" id="3.20.20.80:FF:000060">
    <property type="entry name" value="Lysozyme M1"/>
    <property type="match status" value="1"/>
</dbReference>
<feature type="region of interest" description="Disordered" evidence="12">
    <location>
        <begin position="50"/>
        <end position="99"/>
    </location>
</feature>
<keyword evidence="5" id="KW-0964">Secreted</keyword>
<comment type="similarity">
    <text evidence="3">Belongs to the glycosyl hydrolase 25 family.</text>
</comment>